<dbReference type="EMBL" id="JACXVP010000001">
    <property type="protein sequence ID" value="KAG5630250.1"/>
    <property type="molecule type" value="Genomic_DNA"/>
</dbReference>
<sequence length="293" mass="33213">MSSSQRPGKAVATSSQRKRVGSGGNVPPAPIVPKGQSRRFWVKVVTKEGKAWCKNHIEASYFSDISIDKVSLAWEFPQETDPLVLTRLNKCPSYRAIRHTLCGPRSMVKWTKHSGKRYHQSIPYAQMLRETQVWLDIVMNYLIPGLHYMDITRTWCSERERGLHGTVIPNTCGYHEDKGVDIEFGPTLNTTERHRRNEVIMAKMYGLEILRHQNGCLASTDMKLGDVERRYPLNAHAKALLGIGLEFHESIDDDIPTNKDRLRTSSNVESESDKEVDSTQAGDEAEGVMLMED</sequence>
<gene>
    <name evidence="2" type="ORF">H5410_001967</name>
</gene>
<evidence type="ECO:0000313" key="2">
    <source>
        <dbReference type="EMBL" id="KAG5630250.1"/>
    </source>
</evidence>
<name>A0A9J6B118_SOLCO</name>
<dbReference type="AlphaFoldDB" id="A0A9J6B118"/>
<feature type="region of interest" description="Disordered" evidence="1">
    <location>
        <begin position="254"/>
        <end position="293"/>
    </location>
</feature>
<proteinExistence type="predicted"/>
<reference evidence="2 3" key="1">
    <citation type="submission" date="2020-09" db="EMBL/GenBank/DDBJ databases">
        <title>De no assembly of potato wild relative species, Solanum commersonii.</title>
        <authorList>
            <person name="Cho K."/>
        </authorList>
    </citation>
    <scope>NUCLEOTIDE SEQUENCE [LARGE SCALE GENOMIC DNA]</scope>
    <source>
        <strain evidence="2">LZ3.2</strain>
        <tissue evidence="2">Leaf</tissue>
    </source>
</reference>
<comment type="caution">
    <text evidence="2">The sequence shown here is derived from an EMBL/GenBank/DDBJ whole genome shotgun (WGS) entry which is preliminary data.</text>
</comment>
<keyword evidence="3" id="KW-1185">Reference proteome</keyword>
<accession>A0A9J6B118</accession>
<evidence type="ECO:0000313" key="3">
    <source>
        <dbReference type="Proteomes" id="UP000824120"/>
    </source>
</evidence>
<feature type="compositionally biased region" description="Basic and acidic residues" evidence="1">
    <location>
        <begin position="254"/>
        <end position="263"/>
    </location>
</feature>
<protein>
    <submittedName>
        <fullName evidence="2">Uncharacterized protein</fullName>
    </submittedName>
</protein>
<feature type="region of interest" description="Disordered" evidence="1">
    <location>
        <begin position="1"/>
        <end position="32"/>
    </location>
</feature>
<dbReference type="Proteomes" id="UP000824120">
    <property type="component" value="Chromosome 1"/>
</dbReference>
<dbReference type="OrthoDB" id="1552040at2759"/>
<feature type="compositionally biased region" description="Acidic residues" evidence="1">
    <location>
        <begin position="283"/>
        <end position="293"/>
    </location>
</feature>
<organism evidence="2 3">
    <name type="scientific">Solanum commersonii</name>
    <name type="common">Commerson's wild potato</name>
    <name type="synonym">Commerson's nightshade</name>
    <dbReference type="NCBI Taxonomy" id="4109"/>
    <lineage>
        <taxon>Eukaryota</taxon>
        <taxon>Viridiplantae</taxon>
        <taxon>Streptophyta</taxon>
        <taxon>Embryophyta</taxon>
        <taxon>Tracheophyta</taxon>
        <taxon>Spermatophyta</taxon>
        <taxon>Magnoliopsida</taxon>
        <taxon>eudicotyledons</taxon>
        <taxon>Gunneridae</taxon>
        <taxon>Pentapetalae</taxon>
        <taxon>asterids</taxon>
        <taxon>lamiids</taxon>
        <taxon>Solanales</taxon>
        <taxon>Solanaceae</taxon>
        <taxon>Solanoideae</taxon>
        <taxon>Solaneae</taxon>
        <taxon>Solanum</taxon>
    </lineage>
</organism>
<evidence type="ECO:0000256" key="1">
    <source>
        <dbReference type="SAM" id="MobiDB-lite"/>
    </source>
</evidence>